<evidence type="ECO:0000313" key="2">
    <source>
        <dbReference type="EMBL" id="MER2492157.1"/>
    </source>
</evidence>
<organism evidence="2 3">
    <name type="scientific">Catenovulum sediminis</name>
    <dbReference type="NCBI Taxonomy" id="1740262"/>
    <lineage>
        <taxon>Bacteria</taxon>
        <taxon>Pseudomonadati</taxon>
        <taxon>Pseudomonadota</taxon>
        <taxon>Gammaproteobacteria</taxon>
        <taxon>Alteromonadales</taxon>
        <taxon>Alteromonadaceae</taxon>
        <taxon>Catenovulum</taxon>
    </lineage>
</organism>
<evidence type="ECO:0000313" key="3">
    <source>
        <dbReference type="Proteomes" id="UP001467690"/>
    </source>
</evidence>
<dbReference type="EMBL" id="JBELOE010000200">
    <property type="protein sequence ID" value="MER2492157.1"/>
    <property type="molecule type" value="Genomic_DNA"/>
</dbReference>
<protein>
    <submittedName>
        <fullName evidence="2">Uncharacterized protein</fullName>
    </submittedName>
</protein>
<evidence type="ECO:0000256" key="1">
    <source>
        <dbReference type="SAM" id="Coils"/>
    </source>
</evidence>
<name>A0ABV1RHN3_9ALTE</name>
<reference evidence="2 3" key="1">
    <citation type="submission" date="2024-06" db="EMBL/GenBank/DDBJ databases">
        <authorList>
            <person name="Chen R.Y."/>
        </authorList>
    </citation>
    <scope>NUCLEOTIDE SEQUENCE [LARGE SCALE GENOMIC DNA]</scope>
    <source>
        <strain evidence="2 3">D2</strain>
    </source>
</reference>
<comment type="caution">
    <text evidence="2">The sequence shown here is derived from an EMBL/GenBank/DDBJ whole genome shotgun (WGS) entry which is preliminary data.</text>
</comment>
<keyword evidence="3" id="KW-1185">Reference proteome</keyword>
<keyword evidence="1" id="KW-0175">Coiled coil</keyword>
<proteinExistence type="predicted"/>
<gene>
    <name evidence="2" type="ORF">ABS311_09715</name>
</gene>
<dbReference type="Proteomes" id="UP001467690">
    <property type="component" value="Unassembled WGS sequence"/>
</dbReference>
<dbReference type="RefSeq" id="WP_143871739.1">
    <property type="nucleotide sequence ID" value="NZ_CP041660.1"/>
</dbReference>
<feature type="coiled-coil region" evidence="1">
    <location>
        <begin position="59"/>
        <end position="86"/>
    </location>
</feature>
<sequence length="123" mass="14081">MNYKDKDSKSKVQSSSVETLSIEGLNHAYTPPELALLNTQLVEIINEDELDSANLLKLIEQRDELIQGLLDTFKNLEQQKEFALAERDVNNRLITLCNQLFKQSESALMQLVKGQKAIKKYKK</sequence>
<accession>A0ABV1RHN3</accession>